<organism evidence="15">
    <name type="scientific">Salmonella enterica subsp. enterica serovar Typhi str. CT18</name>
    <dbReference type="NCBI Taxonomy" id="220341"/>
    <lineage>
        <taxon>Bacteria</taxon>
        <taxon>Pseudomonadati</taxon>
        <taxon>Pseudomonadota</taxon>
        <taxon>Gammaproteobacteria</taxon>
        <taxon>Enterobacterales</taxon>
        <taxon>Enterobacteriaceae</taxon>
        <taxon>Salmonella</taxon>
    </lineage>
</organism>
<dbReference type="InterPro" id="IPR058624">
    <property type="entry name" value="MdtA-like_HH"/>
</dbReference>
<evidence type="ECO:0000256" key="5">
    <source>
        <dbReference type="ARBA" id="ARBA00022519"/>
    </source>
</evidence>
<comment type="caution">
    <text evidence="15">The sequence shown here is derived from an EMBL/GenBank/DDBJ whole genome shotgun (WGS) entry which is preliminary data.</text>
</comment>
<keyword evidence="8" id="KW-0564">Palmitate</keyword>
<dbReference type="FunFam" id="2.40.420.20:FF:000001">
    <property type="entry name" value="Efflux RND transporter periplasmic adaptor subunit"/>
    <property type="match status" value="1"/>
</dbReference>
<accession>A0A715HU44</accession>
<dbReference type="FunFam" id="1.10.287.470:FF:000002">
    <property type="entry name" value="Efflux RND transporter periplasmic adaptor subunit"/>
    <property type="match status" value="1"/>
</dbReference>
<feature type="chain" id="PRO_5028414365" evidence="10">
    <location>
        <begin position="22"/>
        <end position="397"/>
    </location>
</feature>
<evidence type="ECO:0000256" key="4">
    <source>
        <dbReference type="ARBA" id="ARBA00022475"/>
    </source>
</evidence>
<dbReference type="InterPro" id="IPR058628">
    <property type="entry name" value="AcrA"/>
</dbReference>
<comment type="subcellular location">
    <subcellularLocation>
        <location evidence="1">Cell inner membrane</location>
        <topology evidence="1">Lipid-anchor</topology>
    </subcellularLocation>
</comment>
<comment type="similarity">
    <text evidence="2">Belongs to the membrane fusion protein (MFP) (TC 8.A.1) family.</text>
</comment>
<dbReference type="Gene3D" id="2.40.30.170">
    <property type="match status" value="1"/>
</dbReference>
<evidence type="ECO:0000256" key="10">
    <source>
        <dbReference type="SAM" id="SignalP"/>
    </source>
</evidence>
<dbReference type="GO" id="GO:0005886">
    <property type="term" value="C:plasma membrane"/>
    <property type="evidence" value="ECO:0007669"/>
    <property type="project" value="UniProtKB-SubCell"/>
</dbReference>
<dbReference type="InterPro" id="IPR058625">
    <property type="entry name" value="MdtA-like_BSH"/>
</dbReference>
<evidence type="ECO:0000256" key="2">
    <source>
        <dbReference type="ARBA" id="ARBA00009477"/>
    </source>
</evidence>
<evidence type="ECO:0000259" key="14">
    <source>
        <dbReference type="Pfam" id="PF25967"/>
    </source>
</evidence>
<proteinExistence type="inferred from homology"/>
<evidence type="ECO:0000256" key="6">
    <source>
        <dbReference type="ARBA" id="ARBA00022729"/>
    </source>
</evidence>
<dbReference type="Gene3D" id="2.40.420.20">
    <property type="match status" value="1"/>
</dbReference>
<evidence type="ECO:0000259" key="12">
    <source>
        <dbReference type="Pfam" id="PF25917"/>
    </source>
</evidence>
<keyword evidence="3" id="KW-0813">Transport</keyword>
<reference evidence="15" key="1">
    <citation type="journal article" date="2018" name="Genome Biol.">
        <title>SKESA: strategic k-mer extension for scrupulous assemblies.</title>
        <authorList>
            <person name="Souvorov A."/>
            <person name="Agarwala R."/>
            <person name="Lipman D.J."/>
        </authorList>
    </citation>
    <scope>NUCLEOTIDE SEQUENCE</scope>
    <source>
        <strain evidence="15">CT18</strain>
    </source>
</reference>
<dbReference type="GO" id="GO:0046677">
    <property type="term" value="P:response to antibiotic"/>
    <property type="evidence" value="ECO:0007669"/>
    <property type="project" value="TreeGrafter"/>
</dbReference>
<evidence type="ECO:0000256" key="7">
    <source>
        <dbReference type="ARBA" id="ARBA00023136"/>
    </source>
</evidence>
<dbReference type="GO" id="GO:0015721">
    <property type="term" value="P:bile acid and bile salt transport"/>
    <property type="evidence" value="ECO:0007669"/>
    <property type="project" value="TreeGrafter"/>
</dbReference>
<keyword evidence="6 10" id="KW-0732">Signal</keyword>
<dbReference type="InterPro" id="IPR058626">
    <property type="entry name" value="MdtA-like_b-barrel"/>
</dbReference>
<sequence>MNKNRGLTPLAVVLMLSGSLALTGCDDKQDQQGGQQMPEVGVVTLKTEPLQITTELPGRTVAYRIAEVRPQVSGIILKRNFVEGSDIEAGVSLYQIDPATYQATYDSAKGNLAKAQAAANIAELTVKRYQKLLGTQYISKQEYDQALADAQQATAAVVAAKAAVETARINLAYTKVTSPISGRIGKSSVTEGALVQNGQASALATVQQLDPIYVDVTQSSNDFLRLKQELANGSLKQENGKAKVDLVTSDGIKFPQSGTLEFSDVTVDQSTGSITLRAIFPNPDHTLLPGMFVRARLQEGTKPTALLVPQQGVTRTPRGDATVLVVGADNKVETRQIVASQAIGDKWLVTDGLKAGDRVVVSGLQKVRPGAQVKVQEITADNKQQAASGDQPAQPRS</sequence>
<evidence type="ECO:0000256" key="8">
    <source>
        <dbReference type="ARBA" id="ARBA00023139"/>
    </source>
</evidence>
<gene>
    <name evidence="15" type="primary">acrA</name>
    <name evidence="15" type="ORF">G1U24_12915</name>
</gene>
<dbReference type="Pfam" id="PF25876">
    <property type="entry name" value="HH_MFP_RND"/>
    <property type="match status" value="1"/>
</dbReference>
<dbReference type="NCBIfam" id="NF011604">
    <property type="entry name" value="PRK15030.1"/>
    <property type="match status" value="1"/>
</dbReference>
<feature type="signal peptide" evidence="10">
    <location>
        <begin position="1"/>
        <end position="21"/>
    </location>
</feature>
<dbReference type="Gene3D" id="2.40.50.100">
    <property type="match status" value="1"/>
</dbReference>
<dbReference type="SUPFAM" id="SSF111369">
    <property type="entry name" value="HlyD-like secretion proteins"/>
    <property type="match status" value="1"/>
</dbReference>
<dbReference type="AlphaFoldDB" id="A0A715HU44"/>
<dbReference type="EMBL" id="DAAPAY010000012">
    <property type="protein sequence ID" value="HAD4680668.1"/>
    <property type="molecule type" value="Genomic_DNA"/>
</dbReference>
<dbReference type="FunFam" id="2.40.30.170:FF:000001">
    <property type="entry name" value="Multidrug resistance efflux transporter MdtE"/>
    <property type="match status" value="1"/>
</dbReference>
<name>A0A715HU44_SALTI</name>
<keyword evidence="4" id="KW-1003">Cell membrane</keyword>
<dbReference type="Gene3D" id="1.10.287.470">
    <property type="entry name" value="Helix hairpin bin"/>
    <property type="match status" value="1"/>
</dbReference>
<evidence type="ECO:0000256" key="9">
    <source>
        <dbReference type="ARBA" id="ARBA00023288"/>
    </source>
</evidence>
<keyword evidence="5" id="KW-0997">Cell inner membrane</keyword>
<evidence type="ECO:0000259" key="11">
    <source>
        <dbReference type="Pfam" id="PF25876"/>
    </source>
</evidence>
<dbReference type="Pfam" id="PF25967">
    <property type="entry name" value="RND-MFP_C"/>
    <property type="match status" value="1"/>
</dbReference>
<dbReference type="Pfam" id="PF25944">
    <property type="entry name" value="Beta-barrel_RND"/>
    <property type="match status" value="1"/>
</dbReference>
<dbReference type="InterPro" id="IPR006143">
    <property type="entry name" value="RND_pump_MFP"/>
</dbReference>
<feature type="domain" description="Multidrug resistance protein MdtA-like beta-barrel" evidence="13">
    <location>
        <begin position="211"/>
        <end position="301"/>
    </location>
</feature>
<evidence type="ECO:0000259" key="13">
    <source>
        <dbReference type="Pfam" id="PF25944"/>
    </source>
</evidence>
<dbReference type="PANTHER" id="PTHR30158:SF3">
    <property type="entry name" value="MULTIDRUG EFFLUX PUMP SUBUNIT ACRA-RELATED"/>
    <property type="match status" value="1"/>
</dbReference>
<evidence type="ECO:0000256" key="1">
    <source>
        <dbReference type="ARBA" id="ARBA00004519"/>
    </source>
</evidence>
<keyword evidence="9" id="KW-0449">Lipoprotein</keyword>
<protein>
    <submittedName>
        <fullName evidence="15">Multidrug efflux RND transporter periplasmic adaptor subunit AcrA</fullName>
    </submittedName>
</protein>
<dbReference type="NCBIfam" id="TIGR01730">
    <property type="entry name" value="RND_mfp"/>
    <property type="match status" value="1"/>
</dbReference>
<dbReference type="GO" id="GO:0140330">
    <property type="term" value="P:xenobiotic detoxification by transmembrane export across the cell outer membrane"/>
    <property type="evidence" value="ECO:0007669"/>
    <property type="project" value="UniProtKB-ARBA"/>
</dbReference>
<feature type="domain" description="Multidrug resistance protein MdtA-like alpha-helical hairpin" evidence="11">
    <location>
        <begin position="104"/>
        <end position="174"/>
    </location>
</feature>
<evidence type="ECO:0000313" key="15">
    <source>
        <dbReference type="EMBL" id="HAD4680668.1"/>
    </source>
</evidence>
<dbReference type="Pfam" id="PF25917">
    <property type="entry name" value="BSH_RND"/>
    <property type="match status" value="1"/>
</dbReference>
<reference evidence="15" key="2">
    <citation type="submission" date="2019-01" db="EMBL/GenBank/DDBJ databases">
        <authorList>
            <consortium name="NCBI Pathogen Detection Project"/>
        </authorList>
    </citation>
    <scope>NUCLEOTIDE SEQUENCE</scope>
    <source>
        <strain evidence="15">CT18</strain>
    </source>
</reference>
<dbReference type="PANTHER" id="PTHR30158">
    <property type="entry name" value="ACRA/E-RELATED COMPONENT OF DRUG EFFLUX TRANSPORTER"/>
    <property type="match status" value="1"/>
</dbReference>
<dbReference type="GO" id="GO:0022857">
    <property type="term" value="F:transmembrane transporter activity"/>
    <property type="evidence" value="ECO:0007669"/>
    <property type="project" value="InterPro"/>
</dbReference>
<feature type="domain" description="Multidrug resistance protein MdtA-like C-terminal permuted SH3" evidence="14">
    <location>
        <begin position="305"/>
        <end position="366"/>
    </location>
</feature>
<dbReference type="InterPro" id="IPR058627">
    <property type="entry name" value="MdtA-like_C"/>
</dbReference>
<evidence type="ECO:0000256" key="3">
    <source>
        <dbReference type="ARBA" id="ARBA00022448"/>
    </source>
</evidence>
<keyword evidence="7" id="KW-0472">Membrane</keyword>
<dbReference type="PROSITE" id="PS51257">
    <property type="entry name" value="PROKAR_LIPOPROTEIN"/>
    <property type="match status" value="1"/>
</dbReference>
<feature type="domain" description="Multidrug resistance protein MdtA-like barrel-sandwich hybrid" evidence="12">
    <location>
        <begin position="64"/>
        <end position="207"/>
    </location>
</feature>